<dbReference type="Proteomes" id="UP001202867">
    <property type="component" value="Unassembled WGS sequence"/>
</dbReference>
<reference evidence="1 2" key="1">
    <citation type="submission" date="2022-04" db="EMBL/GenBank/DDBJ databases">
        <authorList>
            <person name="Grouzdev D.S."/>
            <person name="Pantiukh K.S."/>
            <person name="Krutkina M.S."/>
        </authorList>
    </citation>
    <scope>NUCLEOTIDE SEQUENCE [LARGE SCALE GENOMIC DNA]</scope>
    <source>
        <strain evidence="1 2">Jip08</strain>
    </source>
</reference>
<protein>
    <submittedName>
        <fullName evidence="1">Uncharacterized protein</fullName>
    </submittedName>
</protein>
<name>A0ABT0DQ70_9HYPH</name>
<reference evidence="2" key="2">
    <citation type="submission" date="2023-07" db="EMBL/GenBank/DDBJ databases">
        <title>Ancylobacter moscoviensis sp. nov., facultatively methylotrophic bacteria from activated sludge and the reclassification of Starkeya novella (Starkey 1934) Kelly et al. 2000 as Ancylobacter novellus comb. nov., Starkeya koreensis Im et al. 2006 as Ancylobacter koreensis comb.nov., Angulomicrobium tetraedrale Vasil'eva et al. 1986 as Ancylobacter tetraedralis comb. nov., Angulomicrobium amanitiforme Fritz et al. 2004 as Ancylobacter amanitiformis comb. nov. and Methylorhabdus multivorans Doronina et al. 1996 as Ancylobacter multivorans comb. nov. and emended description of the genus Ancylobacter.</title>
        <authorList>
            <person name="Doronina N."/>
            <person name="Chemodurova A."/>
            <person name="Grouzdev D."/>
            <person name="Koziaeva V."/>
            <person name="Shi W."/>
            <person name="Wu L."/>
            <person name="Kaparullina E."/>
        </authorList>
    </citation>
    <scope>NUCLEOTIDE SEQUENCE [LARGE SCALE GENOMIC DNA]</scope>
    <source>
        <strain evidence="2">Jip08</strain>
    </source>
</reference>
<dbReference type="RefSeq" id="WP_247201933.1">
    <property type="nucleotide sequence ID" value="NZ_JALKCG010000007.1"/>
</dbReference>
<proteinExistence type="predicted"/>
<organism evidence="1 2">
    <name type="scientific">Ancylobacter koreensis</name>
    <dbReference type="NCBI Taxonomy" id="266121"/>
    <lineage>
        <taxon>Bacteria</taxon>
        <taxon>Pseudomonadati</taxon>
        <taxon>Pseudomonadota</taxon>
        <taxon>Alphaproteobacteria</taxon>
        <taxon>Hyphomicrobiales</taxon>
        <taxon>Xanthobacteraceae</taxon>
        <taxon>Ancylobacter</taxon>
    </lineage>
</organism>
<keyword evidence="2" id="KW-1185">Reference proteome</keyword>
<gene>
    <name evidence="1" type="ORF">MWN33_15420</name>
</gene>
<evidence type="ECO:0000313" key="1">
    <source>
        <dbReference type="EMBL" id="MCK0209423.1"/>
    </source>
</evidence>
<accession>A0ABT0DQ70</accession>
<comment type="caution">
    <text evidence="1">The sequence shown here is derived from an EMBL/GenBank/DDBJ whole genome shotgun (WGS) entry which is preliminary data.</text>
</comment>
<sequence>MFYLVPVAVIVLGLAADLLVEISAELSSEVLMEADAGVTSHGARIIGGDVVDMRPETSLPGSLK</sequence>
<evidence type="ECO:0000313" key="2">
    <source>
        <dbReference type="Proteomes" id="UP001202867"/>
    </source>
</evidence>
<dbReference type="EMBL" id="JALKCG010000007">
    <property type="protein sequence ID" value="MCK0209423.1"/>
    <property type="molecule type" value="Genomic_DNA"/>
</dbReference>